<evidence type="ECO:0000256" key="1">
    <source>
        <dbReference type="ARBA" id="ARBA00009477"/>
    </source>
</evidence>
<organism evidence="6 7">
    <name type="scientific">Gilvimarinus gilvus</name>
    <dbReference type="NCBI Taxonomy" id="3058038"/>
    <lineage>
        <taxon>Bacteria</taxon>
        <taxon>Pseudomonadati</taxon>
        <taxon>Pseudomonadota</taxon>
        <taxon>Gammaproteobacteria</taxon>
        <taxon>Cellvibrionales</taxon>
        <taxon>Cellvibrionaceae</taxon>
        <taxon>Gilvimarinus</taxon>
    </lineage>
</organism>
<dbReference type="InterPro" id="IPR058792">
    <property type="entry name" value="Beta-barrel_RND_2"/>
</dbReference>
<proteinExistence type="inferred from homology"/>
<dbReference type="InterPro" id="IPR058625">
    <property type="entry name" value="MdtA-like_BSH"/>
</dbReference>
<dbReference type="RefSeq" id="WP_302724353.1">
    <property type="nucleotide sequence ID" value="NZ_JAULRU010000797.1"/>
</dbReference>
<evidence type="ECO:0000313" key="6">
    <source>
        <dbReference type="EMBL" id="MDX6847749.1"/>
    </source>
</evidence>
<evidence type="ECO:0000259" key="5">
    <source>
        <dbReference type="Pfam" id="PF25954"/>
    </source>
</evidence>
<feature type="domain" description="Multidrug resistance protein MdtA-like barrel-sandwich hybrid" evidence="4">
    <location>
        <begin position="69"/>
        <end position="190"/>
    </location>
</feature>
<evidence type="ECO:0000256" key="2">
    <source>
        <dbReference type="SAM" id="Coils"/>
    </source>
</evidence>
<dbReference type="Proteomes" id="UP001273505">
    <property type="component" value="Unassembled WGS sequence"/>
</dbReference>
<keyword evidence="7" id="KW-1185">Reference proteome</keyword>
<keyword evidence="2" id="KW-0175">Coiled coil</keyword>
<accession>A0ABU4RXR0</accession>
<comment type="caution">
    <text evidence="6">The sequence shown here is derived from an EMBL/GenBank/DDBJ whole genome shotgun (WGS) entry which is preliminary data.</text>
</comment>
<evidence type="ECO:0000313" key="7">
    <source>
        <dbReference type="Proteomes" id="UP001273505"/>
    </source>
</evidence>
<dbReference type="PANTHER" id="PTHR30469:SF11">
    <property type="entry name" value="BLL4320 PROTEIN"/>
    <property type="match status" value="1"/>
</dbReference>
<dbReference type="NCBIfam" id="TIGR01730">
    <property type="entry name" value="RND_mfp"/>
    <property type="match status" value="1"/>
</dbReference>
<comment type="similarity">
    <text evidence="1">Belongs to the membrane fusion protein (MFP) (TC 8.A.1) family.</text>
</comment>
<dbReference type="Gene3D" id="1.10.287.470">
    <property type="entry name" value="Helix hairpin bin"/>
    <property type="match status" value="1"/>
</dbReference>
<feature type="chain" id="PRO_5045175464" evidence="3">
    <location>
        <begin position="27"/>
        <end position="368"/>
    </location>
</feature>
<gene>
    <name evidence="6" type="ORF">SCD92_00165</name>
</gene>
<dbReference type="Gene3D" id="2.40.50.100">
    <property type="match status" value="1"/>
</dbReference>
<feature type="domain" description="CusB-like beta-barrel" evidence="5">
    <location>
        <begin position="203"/>
        <end position="273"/>
    </location>
</feature>
<dbReference type="InterPro" id="IPR006143">
    <property type="entry name" value="RND_pump_MFP"/>
</dbReference>
<dbReference type="EMBL" id="JAXAFO010000001">
    <property type="protein sequence ID" value="MDX6847749.1"/>
    <property type="molecule type" value="Genomic_DNA"/>
</dbReference>
<reference evidence="6 7" key="1">
    <citation type="submission" date="2023-11" db="EMBL/GenBank/DDBJ databases">
        <title>Gilvimarinus fulvus sp. nov., isolated from the surface of Kelp.</title>
        <authorList>
            <person name="Sun Y.Y."/>
            <person name="Gong Y."/>
            <person name="Du Z.J."/>
        </authorList>
    </citation>
    <scope>NUCLEOTIDE SEQUENCE [LARGE SCALE GENOMIC DNA]</scope>
    <source>
        <strain evidence="6 7">SDUM040013</strain>
    </source>
</reference>
<dbReference type="Pfam" id="PF25954">
    <property type="entry name" value="Beta-barrel_RND_2"/>
    <property type="match status" value="1"/>
</dbReference>
<evidence type="ECO:0000256" key="3">
    <source>
        <dbReference type="SAM" id="SignalP"/>
    </source>
</evidence>
<feature type="coiled-coil region" evidence="2">
    <location>
        <begin position="108"/>
        <end position="159"/>
    </location>
</feature>
<protein>
    <submittedName>
        <fullName evidence="6">Efflux RND transporter periplasmic adaptor subunit</fullName>
    </submittedName>
</protein>
<dbReference type="Pfam" id="PF25917">
    <property type="entry name" value="BSH_RND"/>
    <property type="match status" value="1"/>
</dbReference>
<dbReference type="PANTHER" id="PTHR30469">
    <property type="entry name" value="MULTIDRUG RESISTANCE PROTEIN MDTA"/>
    <property type="match status" value="1"/>
</dbReference>
<keyword evidence="3" id="KW-0732">Signal</keyword>
<dbReference type="SUPFAM" id="SSF111369">
    <property type="entry name" value="HlyD-like secretion proteins"/>
    <property type="match status" value="1"/>
</dbReference>
<dbReference type="Gene3D" id="2.40.30.170">
    <property type="match status" value="1"/>
</dbReference>
<dbReference type="Gene3D" id="2.40.420.20">
    <property type="match status" value="1"/>
</dbReference>
<name>A0ABU4RXR0_9GAMM</name>
<evidence type="ECO:0000259" key="4">
    <source>
        <dbReference type="Pfam" id="PF25917"/>
    </source>
</evidence>
<feature type="signal peptide" evidence="3">
    <location>
        <begin position="1"/>
        <end position="26"/>
    </location>
</feature>
<sequence length="368" mass="39581">MPAYAFTFPLTPLLMGVGALLLTACAKDTTEQTERGGIQPKPVIAAQITYSPEQVNVEAVGTSRAVSSVAIRPRVSGQVVAVKVAPGQTVAAGDVLFELDNRNEGFALRNAQVELDDAKRLLRRYRQTKDSGAVTQSAIEDAESAVARAQIAVERAEVELEYRSVLAPFAGIVGLTDTDSGAWVDTNTTLTTLDDRNRLLVTFVLPELLLGEISVGQSIEMSTWRKQTLVASGKVVEIDSRVDADERTFKVRAHVPNPDDRLRPGMSFRISLTLTGNEYALVPELALQWGPRGSFVWVIVDGVAERRVATIVQRRAGKVLVDTQLPDGALVVLEGIQMVREGLPVSIAKVVDVEGVPVAMGGVEVSGE</sequence>